<organism evidence="2 3">
    <name type="scientific">Tsukamurella pseudospumae</name>
    <dbReference type="NCBI Taxonomy" id="239498"/>
    <lineage>
        <taxon>Bacteria</taxon>
        <taxon>Bacillati</taxon>
        <taxon>Actinomycetota</taxon>
        <taxon>Actinomycetes</taxon>
        <taxon>Mycobacteriales</taxon>
        <taxon>Tsukamurellaceae</taxon>
        <taxon>Tsukamurella</taxon>
    </lineage>
</organism>
<dbReference type="Pfam" id="PF00903">
    <property type="entry name" value="Glyoxalase"/>
    <property type="match status" value="1"/>
</dbReference>
<comment type="caution">
    <text evidence="2">The sequence shown here is derived from an EMBL/GenBank/DDBJ whole genome shotgun (WGS) entry which is preliminary data.</text>
</comment>
<dbReference type="Proteomes" id="UP000070258">
    <property type="component" value="Unassembled WGS sequence"/>
</dbReference>
<dbReference type="Gene3D" id="3.30.720.110">
    <property type="match status" value="1"/>
</dbReference>
<dbReference type="PANTHER" id="PTHR34109:SF1">
    <property type="entry name" value="VOC DOMAIN-CONTAINING PROTEIN"/>
    <property type="match status" value="1"/>
</dbReference>
<dbReference type="InterPro" id="IPR004360">
    <property type="entry name" value="Glyas_Fos-R_dOase_dom"/>
</dbReference>
<reference evidence="3" key="1">
    <citation type="submission" date="2016-02" db="EMBL/GenBank/DDBJ databases">
        <authorList>
            <person name="Wen L."/>
            <person name="He K."/>
            <person name="Yang H."/>
        </authorList>
    </citation>
    <scope>NUCLEOTIDE SEQUENCE [LARGE SCALE GENOMIC DNA]</scope>
    <source>
        <strain evidence="3">JCM 15929</strain>
    </source>
</reference>
<dbReference type="STRING" id="239498.AXK60_20740"/>
<dbReference type="PANTHER" id="PTHR34109">
    <property type="entry name" value="BNAUNNG04460D PROTEIN-RELATED"/>
    <property type="match status" value="1"/>
</dbReference>
<name>A0A138AV88_9ACTN</name>
<accession>A0A138AV88</accession>
<evidence type="ECO:0000313" key="2">
    <source>
        <dbReference type="EMBL" id="KXP14332.1"/>
    </source>
</evidence>
<dbReference type="PROSITE" id="PS51819">
    <property type="entry name" value="VOC"/>
    <property type="match status" value="1"/>
</dbReference>
<sequence>MGDETRQSVFPNLRYADPGAAITFLTRAFGFTKHFVVETPDGTVEHAQLRIGPNLLFLSRARGDDRYGMGAPGALGGSTVALCVRVADRALDEHQADAAAAGARILNPVHDSLAGVREYSCADPEGHVWTFSDYGGE</sequence>
<dbReference type="InterPro" id="IPR037523">
    <property type="entry name" value="VOC_core"/>
</dbReference>
<proteinExistence type="predicted"/>
<dbReference type="SUPFAM" id="SSF54593">
    <property type="entry name" value="Glyoxalase/Bleomycin resistance protein/Dihydroxybiphenyl dioxygenase"/>
    <property type="match status" value="1"/>
</dbReference>
<protein>
    <recommendedName>
        <fullName evidence="1">VOC domain-containing protein</fullName>
    </recommendedName>
</protein>
<evidence type="ECO:0000259" key="1">
    <source>
        <dbReference type="PROSITE" id="PS51819"/>
    </source>
</evidence>
<dbReference type="Gene3D" id="3.30.720.120">
    <property type="match status" value="1"/>
</dbReference>
<gene>
    <name evidence="2" type="ORF">AXK60_20740</name>
</gene>
<dbReference type="RefSeq" id="WP_068570023.1">
    <property type="nucleotide sequence ID" value="NZ_LSRF01000003.1"/>
</dbReference>
<dbReference type="InterPro" id="IPR029068">
    <property type="entry name" value="Glyas_Bleomycin-R_OHBP_Dase"/>
</dbReference>
<feature type="domain" description="VOC" evidence="1">
    <location>
        <begin position="7"/>
        <end position="134"/>
    </location>
</feature>
<evidence type="ECO:0000313" key="3">
    <source>
        <dbReference type="Proteomes" id="UP000070258"/>
    </source>
</evidence>
<dbReference type="EMBL" id="LSRF01000003">
    <property type="protein sequence ID" value="KXP14332.1"/>
    <property type="molecule type" value="Genomic_DNA"/>
</dbReference>
<dbReference type="AlphaFoldDB" id="A0A138AV88"/>